<evidence type="ECO:0000313" key="1">
    <source>
        <dbReference type="EMBL" id="KAF2744705.1"/>
    </source>
</evidence>
<accession>A0A6A6V2K5</accession>
<gene>
    <name evidence="1" type="ORF">M011DRAFT_479738</name>
</gene>
<keyword evidence="2" id="KW-1185">Reference proteome</keyword>
<evidence type="ECO:0000313" key="2">
    <source>
        <dbReference type="Proteomes" id="UP000799440"/>
    </source>
</evidence>
<name>A0A6A6V2K5_9PLEO</name>
<proteinExistence type="predicted"/>
<organism evidence="1 2">
    <name type="scientific">Sporormia fimetaria CBS 119925</name>
    <dbReference type="NCBI Taxonomy" id="1340428"/>
    <lineage>
        <taxon>Eukaryota</taxon>
        <taxon>Fungi</taxon>
        <taxon>Dikarya</taxon>
        <taxon>Ascomycota</taxon>
        <taxon>Pezizomycotina</taxon>
        <taxon>Dothideomycetes</taxon>
        <taxon>Pleosporomycetidae</taxon>
        <taxon>Pleosporales</taxon>
        <taxon>Sporormiaceae</taxon>
        <taxon>Sporormia</taxon>
    </lineage>
</organism>
<protein>
    <submittedName>
        <fullName evidence="1">Glycosyltransferase family 1 protein</fullName>
    </submittedName>
</protein>
<dbReference type="EMBL" id="MU006587">
    <property type="protein sequence ID" value="KAF2744705.1"/>
    <property type="molecule type" value="Genomic_DNA"/>
</dbReference>
<dbReference type="Proteomes" id="UP000799440">
    <property type="component" value="Unassembled WGS sequence"/>
</dbReference>
<reference evidence="1" key="1">
    <citation type="journal article" date="2020" name="Stud. Mycol.">
        <title>101 Dothideomycetes genomes: a test case for predicting lifestyles and emergence of pathogens.</title>
        <authorList>
            <person name="Haridas S."/>
            <person name="Albert R."/>
            <person name="Binder M."/>
            <person name="Bloem J."/>
            <person name="Labutti K."/>
            <person name="Salamov A."/>
            <person name="Andreopoulos B."/>
            <person name="Baker S."/>
            <person name="Barry K."/>
            <person name="Bills G."/>
            <person name="Bluhm B."/>
            <person name="Cannon C."/>
            <person name="Castanera R."/>
            <person name="Culley D."/>
            <person name="Daum C."/>
            <person name="Ezra D."/>
            <person name="Gonzalez J."/>
            <person name="Henrissat B."/>
            <person name="Kuo A."/>
            <person name="Liang C."/>
            <person name="Lipzen A."/>
            <person name="Lutzoni F."/>
            <person name="Magnuson J."/>
            <person name="Mondo S."/>
            <person name="Nolan M."/>
            <person name="Ohm R."/>
            <person name="Pangilinan J."/>
            <person name="Park H.-J."/>
            <person name="Ramirez L."/>
            <person name="Alfaro M."/>
            <person name="Sun H."/>
            <person name="Tritt A."/>
            <person name="Yoshinaga Y."/>
            <person name="Zwiers L.-H."/>
            <person name="Turgeon B."/>
            <person name="Goodwin S."/>
            <person name="Spatafora J."/>
            <person name="Crous P."/>
            <person name="Grigoriev I."/>
        </authorList>
    </citation>
    <scope>NUCLEOTIDE SEQUENCE</scope>
    <source>
        <strain evidence="1">CBS 119925</strain>
    </source>
</reference>
<dbReference type="OrthoDB" id="20273at2759"/>
<dbReference type="AlphaFoldDB" id="A0A6A6V2K5"/>
<sequence>MERMNYVLCGDVNDLGQAIRKTDNFRSKMAQFPPVTSGKHRETKSFAAIMDETMGFE</sequence>